<comment type="similarity">
    <text evidence="9">Belongs to the G-protein coupled receptor 1 family.</text>
</comment>
<keyword evidence="3 9" id="KW-0812">Transmembrane</keyword>
<evidence type="ECO:0000256" key="2">
    <source>
        <dbReference type="ARBA" id="ARBA00022475"/>
    </source>
</evidence>
<evidence type="ECO:0000313" key="13">
    <source>
        <dbReference type="EnsemblMetazoa" id="XP_038061008.1"/>
    </source>
</evidence>
<feature type="transmembrane region" description="Helical" evidence="11">
    <location>
        <begin position="493"/>
        <end position="517"/>
    </location>
</feature>
<evidence type="ECO:0000313" key="14">
    <source>
        <dbReference type="Proteomes" id="UP000887568"/>
    </source>
</evidence>
<dbReference type="GO" id="GO:0004993">
    <property type="term" value="F:G protein-coupled serotonin receptor activity"/>
    <property type="evidence" value="ECO:0007669"/>
    <property type="project" value="TreeGrafter"/>
</dbReference>
<dbReference type="Pfam" id="PF00001">
    <property type="entry name" value="7tm_1"/>
    <property type="match status" value="1"/>
</dbReference>
<feature type="transmembrane region" description="Helical" evidence="11">
    <location>
        <begin position="77"/>
        <end position="101"/>
    </location>
</feature>
<reference evidence="13" key="1">
    <citation type="submission" date="2022-11" db="UniProtKB">
        <authorList>
            <consortium name="EnsemblMetazoa"/>
        </authorList>
    </citation>
    <scope>IDENTIFICATION</scope>
</reference>
<keyword evidence="8 9" id="KW-0807">Transducer</keyword>
<dbReference type="GO" id="GO:0016907">
    <property type="term" value="F:G protein-coupled acetylcholine receptor activity"/>
    <property type="evidence" value="ECO:0007669"/>
    <property type="project" value="TreeGrafter"/>
</dbReference>
<dbReference type="GeneID" id="119731807"/>
<name>A0A914AB83_PATMI</name>
<keyword evidence="2" id="KW-1003">Cell membrane</keyword>
<evidence type="ECO:0000259" key="12">
    <source>
        <dbReference type="PROSITE" id="PS50262"/>
    </source>
</evidence>
<sequence>MSTSFPSHSFSTTSESSSTFSSLHSSHPPWKSLPFNTTDAVYTDPLEVTRDSMINTFASVVPTTGNSAPYLPRSVQVVMAAVVSCVVFLTIVANILVILSFCRYKQLRGFNQYFILSLAVSDLLVGCVDMPLYGVVFILGYWPFGEIFCDIFVFCDHTFSHFSVVSAVVISLDRFVALTKPFFHRHTWRTKRNAALLITLTYLVPVLIWLPITVLWPVFAGGRNVQTNTCQPQYVHSLVVSILAPVIFFWLPVTVVIVLYYHVHRSIDNTLGIMKKRKTEQMLGLRSAVSRCAETSAGERFSAMTAPIGDLTVPPAGISDKERSQQEPLGNLIKPKSKTSFREVSVVGLENVGFSVAASKEGEDQTTEEMKCQSLRGLPRFDSENRNINEPTVRHNGAPTFLEADPENLAHNQAAAIAESDSPGPNETSSRKEAPATASGTARASEVRSRTENTRATRMLSLIIAALIITWLPWAVLVIVINICQDCLPEFLYAVSFVSVFLGYMNSTLNPFCYAIADRRFRRAFREILRHPCGASPGPDPYSINYSANGVDGPVK</sequence>
<evidence type="ECO:0000256" key="1">
    <source>
        <dbReference type="ARBA" id="ARBA00004651"/>
    </source>
</evidence>
<evidence type="ECO:0000256" key="3">
    <source>
        <dbReference type="ARBA" id="ARBA00022692"/>
    </source>
</evidence>
<feature type="transmembrane region" description="Helical" evidence="11">
    <location>
        <begin position="113"/>
        <end position="142"/>
    </location>
</feature>
<organism evidence="13 14">
    <name type="scientific">Patiria miniata</name>
    <name type="common">Bat star</name>
    <name type="synonym">Asterina miniata</name>
    <dbReference type="NCBI Taxonomy" id="46514"/>
    <lineage>
        <taxon>Eukaryota</taxon>
        <taxon>Metazoa</taxon>
        <taxon>Echinodermata</taxon>
        <taxon>Eleutherozoa</taxon>
        <taxon>Asterozoa</taxon>
        <taxon>Asteroidea</taxon>
        <taxon>Valvatacea</taxon>
        <taxon>Valvatida</taxon>
        <taxon>Asterinidae</taxon>
        <taxon>Patiria</taxon>
    </lineage>
</organism>
<dbReference type="GO" id="GO:0007187">
    <property type="term" value="P:G protein-coupled receptor signaling pathway, coupled to cyclic nucleotide second messenger"/>
    <property type="evidence" value="ECO:0007669"/>
    <property type="project" value="TreeGrafter"/>
</dbReference>
<dbReference type="InterPro" id="IPR017452">
    <property type="entry name" value="GPCR_Rhodpsn_7TM"/>
</dbReference>
<dbReference type="GO" id="GO:0045202">
    <property type="term" value="C:synapse"/>
    <property type="evidence" value="ECO:0007669"/>
    <property type="project" value="TreeGrafter"/>
</dbReference>
<feature type="compositionally biased region" description="Basic and acidic residues" evidence="10">
    <location>
        <begin position="360"/>
        <end position="371"/>
    </location>
</feature>
<dbReference type="AlphaFoldDB" id="A0A914AB83"/>
<feature type="transmembrane region" description="Helical" evidence="11">
    <location>
        <begin position="195"/>
        <end position="219"/>
    </location>
</feature>
<dbReference type="Proteomes" id="UP000887568">
    <property type="component" value="Unplaced"/>
</dbReference>
<keyword evidence="7 9" id="KW-0675">Receptor</keyword>
<dbReference type="EnsemblMetazoa" id="XM_038205080.1">
    <property type="protein sequence ID" value="XP_038061008.1"/>
    <property type="gene ID" value="LOC119731807"/>
</dbReference>
<feature type="domain" description="G-protein coupled receptors family 1 profile" evidence="12">
    <location>
        <begin position="93"/>
        <end position="514"/>
    </location>
</feature>
<dbReference type="PROSITE" id="PS50262">
    <property type="entry name" value="G_PROTEIN_RECEP_F1_2"/>
    <property type="match status" value="1"/>
</dbReference>
<comment type="subcellular location">
    <subcellularLocation>
        <location evidence="1">Cell membrane</location>
        <topology evidence="1">Multi-pass membrane protein</topology>
    </subcellularLocation>
</comment>
<dbReference type="PANTHER" id="PTHR24247">
    <property type="entry name" value="5-HYDROXYTRYPTAMINE RECEPTOR"/>
    <property type="match status" value="1"/>
</dbReference>
<dbReference type="GO" id="GO:0007197">
    <property type="term" value="P:adenylate cyclase-inhibiting G protein-coupled acetylcholine receptor signaling pathway"/>
    <property type="evidence" value="ECO:0007669"/>
    <property type="project" value="TreeGrafter"/>
</dbReference>
<dbReference type="PRINTS" id="PR00237">
    <property type="entry name" value="GPCRRHODOPSN"/>
</dbReference>
<dbReference type="RefSeq" id="XP_038061008.1">
    <property type="nucleotide sequence ID" value="XM_038205080.1"/>
</dbReference>
<dbReference type="GO" id="GO:0005886">
    <property type="term" value="C:plasma membrane"/>
    <property type="evidence" value="ECO:0007669"/>
    <property type="project" value="UniProtKB-SubCell"/>
</dbReference>
<dbReference type="OMA" id="IVLYYHV"/>
<keyword evidence="6 11" id="KW-0472">Membrane</keyword>
<feature type="transmembrane region" description="Helical" evidence="11">
    <location>
        <begin position="239"/>
        <end position="261"/>
    </location>
</feature>
<keyword evidence="5 9" id="KW-0297">G-protein coupled receptor</keyword>
<evidence type="ECO:0000256" key="10">
    <source>
        <dbReference type="SAM" id="MobiDB-lite"/>
    </source>
</evidence>
<dbReference type="InterPro" id="IPR000276">
    <property type="entry name" value="GPCR_Rhodpsn"/>
</dbReference>
<evidence type="ECO:0000256" key="5">
    <source>
        <dbReference type="ARBA" id="ARBA00023040"/>
    </source>
</evidence>
<proteinExistence type="inferred from homology"/>
<dbReference type="SMART" id="SM01381">
    <property type="entry name" value="7TM_GPCR_Srsx"/>
    <property type="match status" value="1"/>
</dbReference>
<feature type="transmembrane region" description="Helical" evidence="11">
    <location>
        <begin position="162"/>
        <end position="183"/>
    </location>
</feature>
<feature type="region of interest" description="Disordered" evidence="10">
    <location>
        <begin position="360"/>
        <end position="402"/>
    </location>
</feature>
<keyword evidence="14" id="KW-1185">Reference proteome</keyword>
<dbReference type="OrthoDB" id="10071887at2759"/>
<dbReference type="SUPFAM" id="SSF81321">
    <property type="entry name" value="Family A G protein-coupled receptor-like"/>
    <property type="match status" value="1"/>
</dbReference>
<dbReference type="Gene3D" id="1.20.1070.10">
    <property type="entry name" value="Rhodopsin 7-helix transmembrane proteins"/>
    <property type="match status" value="2"/>
</dbReference>
<dbReference type="PANTHER" id="PTHR24247:SF265">
    <property type="entry name" value="MUSCARINIC ACETYLCHOLINE RECEPTOR DM1"/>
    <property type="match status" value="1"/>
</dbReference>
<keyword evidence="4 11" id="KW-1133">Transmembrane helix</keyword>
<dbReference type="GO" id="GO:0030425">
    <property type="term" value="C:dendrite"/>
    <property type="evidence" value="ECO:0007669"/>
    <property type="project" value="TreeGrafter"/>
</dbReference>
<feature type="region of interest" description="Disordered" evidence="10">
    <location>
        <begin position="417"/>
        <end position="451"/>
    </location>
</feature>
<evidence type="ECO:0000256" key="6">
    <source>
        <dbReference type="ARBA" id="ARBA00023136"/>
    </source>
</evidence>
<evidence type="ECO:0000256" key="4">
    <source>
        <dbReference type="ARBA" id="ARBA00022989"/>
    </source>
</evidence>
<evidence type="ECO:0000256" key="8">
    <source>
        <dbReference type="ARBA" id="ARBA00023224"/>
    </source>
</evidence>
<evidence type="ECO:0000256" key="9">
    <source>
        <dbReference type="RuleBase" id="RU000688"/>
    </source>
</evidence>
<protein>
    <recommendedName>
        <fullName evidence="12">G-protein coupled receptors family 1 profile domain-containing protein</fullName>
    </recommendedName>
</protein>
<dbReference type="PROSITE" id="PS00237">
    <property type="entry name" value="G_PROTEIN_RECEP_F1_1"/>
    <property type="match status" value="1"/>
</dbReference>
<feature type="transmembrane region" description="Helical" evidence="11">
    <location>
        <begin position="459"/>
        <end position="481"/>
    </location>
</feature>
<evidence type="ECO:0000256" key="7">
    <source>
        <dbReference type="ARBA" id="ARBA00023170"/>
    </source>
</evidence>
<accession>A0A914AB83</accession>
<evidence type="ECO:0000256" key="11">
    <source>
        <dbReference type="SAM" id="Phobius"/>
    </source>
</evidence>